<reference evidence="4 5" key="2">
    <citation type="journal article" date="2010" name="BMC Genomics">
        <title>The genome of Geobacter bemidjiensis, exemplar for the subsurface clade of Geobacter species that predominate in Fe(III)-reducing subsurface environments.</title>
        <authorList>
            <person name="Aklujkar M."/>
            <person name="Young N.D."/>
            <person name="Holmes D."/>
            <person name="Chavan M."/>
            <person name="Risso C."/>
            <person name="Kiss H.E."/>
            <person name="Han C.S."/>
            <person name="Land M.L."/>
            <person name="Lovley D.R."/>
        </authorList>
    </citation>
    <scope>NUCLEOTIDE SEQUENCE [LARGE SCALE GENOMIC DNA]</scope>
    <source>
        <strain evidence="5">ATCC BAA-1014 / DSM 16622 / JCM 12645 / Bem</strain>
    </source>
</reference>
<dbReference type="InterPro" id="IPR050109">
    <property type="entry name" value="HTH-type_TetR-like_transc_reg"/>
</dbReference>
<dbReference type="SUPFAM" id="SSF46689">
    <property type="entry name" value="Homeodomain-like"/>
    <property type="match status" value="1"/>
</dbReference>
<dbReference type="PANTHER" id="PTHR30055">
    <property type="entry name" value="HTH-TYPE TRANSCRIPTIONAL REGULATOR RUTR"/>
    <property type="match status" value="1"/>
</dbReference>
<dbReference type="InterPro" id="IPR001647">
    <property type="entry name" value="HTH_TetR"/>
</dbReference>
<evidence type="ECO:0000313" key="5">
    <source>
        <dbReference type="Proteomes" id="UP000008825"/>
    </source>
</evidence>
<reference evidence="4 5" key="1">
    <citation type="submission" date="2008-07" db="EMBL/GenBank/DDBJ databases">
        <title>Complete sequence of Geobacter bemidjiensis BEM.</title>
        <authorList>
            <consortium name="US DOE Joint Genome Institute"/>
            <person name="Lucas S."/>
            <person name="Copeland A."/>
            <person name="Lapidus A."/>
            <person name="Glavina del Rio T."/>
            <person name="Dalin E."/>
            <person name="Tice H."/>
            <person name="Bruce D."/>
            <person name="Goodwin L."/>
            <person name="Pitluck S."/>
            <person name="Kiss H."/>
            <person name="Brettin T."/>
            <person name="Detter J.C."/>
            <person name="Han C."/>
            <person name="Kuske C.R."/>
            <person name="Schmutz J."/>
            <person name="Larimer F."/>
            <person name="Land M."/>
            <person name="Hauser L."/>
            <person name="Kyrpides N."/>
            <person name="Lykidis A."/>
            <person name="Lovley D."/>
            <person name="Richardson P."/>
        </authorList>
    </citation>
    <scope>NUCLEOTIDE SEQUENCE [LARGE SCALE GENOMIC DNA]</scope>
    <source>
        <strain evidence="5">ATCC BAA-1014 / DSM 16622 / JCM 12645 / Bem</strain>
    </source>
</reference>
<keyword evidence="1 2" id="KW-0238">DNA-binding</keyword>
<dbReference type="Proteomes" id="UP000008825">
    <property type="component" value="Chromosome"/>
</dbReference>
<protein>
    <submittedName>
        <fullName evidence="4">Transcriptional regulator, TetR family</fullName>
    </submittedName>
</protein>
<gene>
    <name evidence="4" type="ordered locus">Gbem_4006</name>
</gene>
<dbReference type="EMBL" id="CP001124">
    <property type="protein sequence ID" value="ACH40998.1"/>
    <property type="molecule type" value="Genomic_DNA"/>
</dbReference>
<dbReference type="STRING" id="404380.Gbem_4006"/>
<dbReference type="HOGENOM" id="CLU_069356_12_2_7"/>
<sequence>MTVVTTEIEPEPGARERLLFSALTLFNEKGYAAASVREIVEKAGVTKPVLYYYFGSKEGIYLELMETSYQILDSMAARAFSLAGFAQEKIIQFCGDLFDISIESLPMVRLINSIYFGPPQGTPKFDLDVFPARLTEVLQQLVSSGMRESELKEGSVEDVAGAVMAIVTSTINEQICCRENKPDRDTMVRMLRLLMTGIAPTQ</sequence>
<evidence type="ECO:0000256" key="1">
    <source>
        <dbReference type="ARBA" id="ARBA00023125"/>
    </source>
</evidence>
<dbReference type="Pfam" id="PF00440">
    <property type="entry name" value="TetR_N"/>
    <property type="match status" value="1"/>
</dbReference>
<organism evidence="4 5">
    <name type="scientific">Citrifermentans bemidjiense (strain ATCC BAA-1014 / DSM 16622 / JCM 12645 / Bem)</name>
    <name type="common">Geobacter bemidjiensis</name>
    <dbReference type="NCBI Taxonomy" id="404380"/>
    <lineage>
        <taxon>Bacteria</taxon>
        <taxon>Pseudomonadati</taxon>
        <taxon>Thermodesulfobacteriota</taxon>
        <taxon>Desulfuromonadia</taxon>
        <taxon>Geobacterales</taxon>
        <taxon>Geobacteraceae</taxon>
        <taxon>Citrifermentans</taxon>
    </lineage>
</organism>
<accession>B5EG85</accession>
<evidence type="ECO:0000259" key="3">
    <source>
        <dbReference type="PROSITE" id="PS50977"/>
    </source>
</evidence>
<dbReference type="Gene3D" id="1.10.357.10">
    <property type="entry name" value="Tetracycline Repressor, domain 2"/>
    <property type="match status" value="1"/>
</dbReference>
<feature type="DNA-binding region" description="H-T-H motif" evidence="2">
    <location>
        <begin position="35"/>
        <end position="54"/>
    </location>
</feature>
<proteinExistence type="predicted"/>
<dbReference type="PANTHER" id="PTHR30055:SF223">
    <property type="entry name" value="HTH-TYPE TRANSCRIPTIONAL REGULATOR UIDR"/>
    <property type="match status" value="1"/>
</dbReference>
<dbReference type="PRINTS" id="PR00455">
    <property type="entry name" value="HTHTETR"/>
</dbReference>
<keyword evidence="5" id="KW-1185">Reference proteome</keyword>
<dbReference type="GO" id="GO:0003700">
    <property type="term" value="F:DNA-binding transcription factor activity"/>
    <property type="evidence" value="ECO:0007669"/>
    <property type="project" value="TreeGrafter"/>
</dbReference>
<dbReference type="AlphaFoldDB" id="B5EG85"/>
<dbReference type="InterPro" id="IPR009057">
    <property type="entry name" value="Homeodomain-like_sf"/>
</dbReference>
<dbReference type="GO" id="GO:0000976">
    <property type="term" value="F:transcription cis-regulatory region binding"/>
    <property type="evidence" value="ECO:0007669"/>
    <property type="project" value="TreeGrafter"/>
</dbReference>
<dbReference type="RefSeq" id="WP_012532435.1">
    <property type="nucleotide sequence ID" value="NC_011146.1"/>
</dbReference>
<evidence type="ECO:0000256" key="2">
    <source>
        <dbReference type="PROSITE-ProRule" id="PRU00335"/>
    </source>
</evidence>
<name>B5EG85_CITBB</name>
<dbReference type="eggNOG" id="COG1309">
    <property type="taxonomic scope" value="Bacteria"/>
</dbReference>
<dbReference type="PROSITE" id="PS50977">
    <property type="entry name" value="HTH_TETR_2"/>
    <property type="match status" value="1"/>
</dbReference>
<feature type="domain" description="HTH tetR-type" evidence="3">
    <location>
        <begin position="12"/>
        <end position="72"/>
    </location>
</feature>
<evidence type="ECO:0000313" key="4">
    <source>
        <dbReference type="EMBL" id="ACH40998.1"/>
    </source>
</evidence>
<dbReference type="KEGG" id="gbm:Gbem_4006"/>
<dbReference type="OrthoDB" id="270177at2"/>
<dbReference type="InterPro" id="IPR023772">
    <property type="entry name" value="DNA-bd_HTH_TetR-type_CS"/>
</dbReference>
<dbReference type="PROSITE" id="PS01081">
    <property type="entry name" value="HTH_TETR_1"/>
    <property type="match status" value="1"/>
</dbReference>